<dbReference type="AlphaFoldDB" id="A0A1M6X5T9"/>
<gene>
    <name evidence="2" type="ORF">SAMN05216288_0834</name>
</gene>
<dbReference type="RefSeq" id="WP_073261570.1">
    <property type="nucleotide sequence ID" value="NZ_FRBQ01000001.1"/>
</dbReference>
<evidence type="ECO:0000313" key="3">
    <source>
        <dbReference type="Proteomes" id="UP000184305"/>
    </source>
</evidence>
<dbReference type="STRING" id="1220495.SAMN05216288_0834"/>
<dbReference type="EMBL" id="FRBQ01000001">
    <property type="protein sequence ID" value="SHL01284.1"/>
    <property type="molecule type" value="Genomic_DNA"/>
</dbReference>
<name>A0A1M6X5T9_9GAMM</name>
<dbReference type="Proteomes" id="UP000184305">
    <property type="component" value="Unassembled WGS sequence"/>
</dbReference>
<dbReference type="Gene3D" id="3.30.70.790">
    <property type="entry name" value="UreE, C-terminal domain"/>
    <property type="match status" value="1"/>
</dbReference>
<proteinExistence type="predicted"/>
<keyword evidence="3" id="KW-1185">Reference proteome</keyword>
<reference evidence="3" key="1">
    <citation type="submission" date="2016-11" db="EMBL/GenBank/DDBJ databases">
        <authorList>
            <person name="Varghese N."/>
            <person name="Submissions S."/>
        </authorList>
    </citation>
    <scope>NUCLEOTIDE SEQUENCE [LARGE SCALE GENOMIC DNA]</scope>
    <source>
        <strain evidence="3">CECT 8089</strain>
    </source>
</reference>
<evidence type="ECO:0000259" key="1">
    <source>
        <dbReference type="Pfam" id="PF09413"/>
    </source>
</evidence>
<evidence type="ECO:0000313" key="2">
    <source>
        <dbReference type="EMBL" id="SHL01284.1"/>
    </source>
</evidence>
<feature type="domain" description="DUF2007" evidence="1">
    <location>
        <begin position="1"/>
        <end position="66"/>
    </location>
</feature>
<sequence>MKRVYEPQDLMEGELLKAMLASEGIQAHLVGAHLAGAVGELPACGLLGMLVDDGDAERARWLIAEYNGAQPLPGDEPDNVQGVLLC</sequence>
<accession>A0A1M6X5T9</accession>
<dbReference type="Pfam" id="PF09413">
    <property type="entry name" value="DUF2007"/>
    <property type="match status" value="1"/>
</dbReference>
<organism evidence="2 3">
    <name type="scientific">Phytopseudomonas punonensis</name>
    <dbReference type="NCBI Taxonomy" id="1220495"/>
    <lineage>
        <taxon>Bacteria</taxon>
        <taxon>Pseudomonadati</taxon>
        <taxon>Pseudomonadota</taxon>
        <taxon>Gammaproteobacteria</taxon>
        <taxon>Pseudomonadales</taxon>
        <taxon>Pseudomonadaceae</taxon>
        <taxon>Phytopseudomonas</taxon>
    </lineage>
</organism>
<protein>
    <submittedName>
        <fullName evidence="2">Putative signal transducing protein</fullName>
    </submittedName>
</protein>
<dbReference type="InterPro" id="IPR018551">
    <property type="entry name" value="DUF2007"/>
</dbReference>
<dbReference type="OrthoDB" id="6197669at2"/>